<protein>
    <submittedName>
        <fullName evidence="2">Uncharacterized protein</fullName>
    </submittedName>
</protein>
<feature type="compositionally biased region" description="Basic residues" evidence="1">
    <location>
        <begin position="77"/>
        <end position="86"/>
    </location>
</feature>
<accession>A0A4V3SIJ2</accession>
<dbReference type="Proteomes" id="UP000298138">
    <property type="component" value="Unassembled WGS sequence"/>
</dbReference>
<dbReference type="EMBL" id="ML220125">
    <property type="protein sequence ID" value="TGZ80315.1"/>
    <property type="molecule type" value="Genomic_DNA"/>
</dbReference>
<organism evidence="2 3">
    <name type="scientific">Ascodesmis nigricans</name>
    <dbReference type="NCBI Taxonomy" id="341454"/>
    <lineage>
        <taxon>Eukaryota</taxon>
        <taxon>Fungi</taxon>
        <taxon>Dikarya</taxon>
        <taxon>Ascomycota</taxon>
        <taxon>Pezizomycotina</taxon>
        <taxon>Pezizomycetes</taxon>
        <taxon>Pezizales</taxon>
        <taxon>Ascodesmidaceae</taxon>
        <taxon>Ascodesmis</taxon>
    </lineage>
</organism>
<evidence type="ECO:0000256" key="1">
    <source>
        <dbReference type="SAM" id="MobiDB-lite"/>
    </source>
</evidence>
<dbReference type="InParanoid" id="A0A4V3SIJ2"/>
<name>A0A4V3SIJ2_9PEZI</name>
<feature type="region of interest" description="Disordered" evidence="1">
    <location>
        <begin position="1"/>
        <end position="101"/>
    </location>
</feature>
<dbReference type="AlphaFoldDB" id="A0A4V3SIJ2"/>
<sequence length="101" mass="11786">MKTPATPNNISPTTRNDDPEHQQRHCDSIGNKNGETKENGGKREEKRKERITQKRTEEPETLKTPARFACKPAPNLHRTRYRKIRKQYPQPTSYHQPPSPK</sequence>
<evidence type="ECO:0000313" key="2">
    <source>
        <dbReference type="EMBL" id="TGZ80315.1"/>
    </source>
</evidence>
<feature type="compositionally biased region" description="Basic and acidic residues" evidence="1">
    <location>
        <begin position="34"/>
        <end position="61"/>
    </location>
</feature>
<keyword evidence="3" id="KW-1185">Reference proteome</keyword>
<feature type="compositionally biased region" description="Polar residues" evidence="1">
    <location>
        <begin position="89"/>
        <end position="101"/>
    </location>
</feature>
<feature type="compositionally biased region" description="Basic and acidic residues" evidence="1">
    <location>
        <begin position="15"/>
        <end position="27"/>
    </location>
</feature>
<gene>
    <name evidence="2" type="ORF">EX30DRAFT_341573</name>
</gene>
<reference evidence="2 3" key="1">
    <citation type="submission" date="2019-04" db="EMBL/GenBank/DDBJ databases">
        <title>Comparative genomics and transcriptomics to analyze fruiting body development in filamentous ascomycetes.</title>
        <authorList>
            <consortium name="DOE Joint Genome Institute"/>
            <person name="Lutkenhaus R."/>
            <person name="Traeger S."/>
            <person name="Breuer J."/>
            <person name="Kuo A."/>
            <person name="Lipzen A."/>
            <person name="Pangilinan J."/>
            <person name="Dilworth D."/>
            <person name="Sandor L."/>
            <person name="Poggeler S."/>
            <person name="Barry K."/>
            <person name="Grigoriev I.V."/>
            <person name="Nowrousian M."/>
        </authorList>
    </citation>
    <scope>NUCLEOTIDE SEQUENCE [LARGE SCALE GENOMIC DNA]</scope>
    <source>
        <strain evidence="2 3">CBS 389.68</strain>
    </source>
</reference>
<evidence type="ECO:0000313" key="3">
    <source>
        <dbReference type="Proteomes" id="UP000298138"/>
    </source>
</evidence>
<proteinExistence type="predicted"/>
<feature type="compositionally biased region" description="Polar residues" evidence="1">
    <location>
        <begin position="1"/>
        <end position="14"/>
    </location>
</feature>